<keyword evidence="3" id="KW-0201">Cytochrome c-type biogenesis</keyword>
<dbReference type="GO" id="GO:0016020">
    <property type="term" value="C:membrane"/>
    <property type="evidence" value="ECO:0007669"/>
    <property type="project" value="UniProtKB-SubCell"/>
</dbReference>
<feature type="transmembrane region" description="Helical" evidence="6">
    <location>
        <begin position="537"/>
        <end position="559"/>
    </location>
</feature>
<gene>
    <name evidence="8" type="ORF">DXZ20_14125</name>
</gene>
<sequence>MTSAVVQFIGSIRLAVPLLVIIGSVLIGATFYESEVGSAVVQQEIYKSPWFGGLIFLLAMNLSLSTLLRYPWKGARKVGFAIAHWGLVVIIAGSAAVIHLSVEGMLLARTDGGPVSTLRVEGDLLEVAALGQETQQASLFIKDNGSVVPSHLGDLSLLGYTNHAIKTAHFTDGATIDNPAVRLSLSSDRMGQTLERWLAVAPASYDRMDIGPAELQIIQVHSGQELQQALTMPSPGSNAVWGTLTLNLPDMTQTVDVKSSVNQTIMLRDVELAIKDFWPDFRLDGDGKPETVTQQLRNPAVQLELSMGDATERWFIFGNPAFEPIRAQLSGDTPLAVDINYEISANAQPDAFFKVVVDKKGELHYAAKSSKGFKSGPLGLGEAVTPGWADFEITLEDYVPQARIERDIVPLPEGSEGGEPALQVATANGQTAWVPWGEPTTITTQAGDLYVAFSPKLMQLPFALKLNDFIVERNEGSESVAMWTSLVTLMEPQTGELTERRVWMNHPTWFKGWKVAQASWNPGDLAQSTLQVKREPWWVTGLTWLGSLMVTLGVAIMFYGRAVAKKLKFVGDILGAAEDNQDVGTKQIPIFNVFSNGAGKTAT</sequence>
<proteinExistence type="predicted"/>
<keyword evidence="2 6" id="KW-0812">Transmembrane</keyword>
<keyword evidence="9" id="KW-1185">Reference proteome</keyword>
<comment type="caution">
    <text evidence="8">The sequence shown here is derived from an EMBL/GenBank/DDBJ whole genome shotgun (WGS) entry which is preliminary data.</text>
</comment>
<evidence type="ECO:0000256" key="2">
    <source>
        <dbReference type="ARBA" id="ARBA00022692"/>
    </source>
</evidence>
<keyword evidence="5 6" id="KW-0472">Membrane</keyword>
<evidence type="ECO:0000256" key="1">
    <source>
        <dbReference type="ARBA" id="ARBA00004141"/>
    </source>
</evidence>
<dbReference type="InterPro" id="IPR023494">
    <property type="entry name" value="Cyt_c_bgen_Ccs1/CcsB/ResB"/>
</dbReference>
<protein>
    <submittedName>
        <fullName evidence="8">Cytochrome C biogenesis protein</fullName>
    </submittedName>
</protein>
<accession>A0A6M0RKS4</accession>
<dbReference type="GO" id="GO:0017004">
    <property type="term" value="P:cytochrome complex assembly"/>
    <property type="evidence" value="ECO:0007669"/>
    <property type="project" value="UniProtKB-KW"/>
</dbReference>
<evidence type="ECO:0000256" key="6">
    <source>
        <dbReference type="SAM" id="Phobius"/>
    </source>
</evidence>
<dbReference type="Proteomes" id="UP000481033">
    <property type="component" value="Unassembled WGS sequence"/>
</dbReference>
<evidence type="ECO:0000256" key="4">
    <source>
        <dbReference type="ARBA" id="ARBA00022989"/>
    </source>
</evidence>
<feature type="domain" description="ResB-like" evidence="7">
    <location>
        <begin position="453"/>
        <end position="528"/>
    </location>
</feature>
<evidence type="ECO:0000256" key="3">
    <source>
        <dbReference type="ARBA" id="ARBA00022748"/>
    </source>
</evidence>
<feature type="transmembrane region" description="Helical" evidence="6">
    <location>
        <begin position="12"/>
        <end position="31"/>
    </location>
</feature>
<comment type="subcellular location">
    <subcellularLocation>
        <location evidence="1">Membrane</location>
        <topology evidence="1">Multi-pass membrane protein</topology>
    </subcellularLocation>
</comment>
<dbReference type="InterPro" id="IPR007816">
    <property type="entry name" value="ResB-like_domain"/>
</dbReference>
<feature type="transmembrane region" description="Helical" evidence="6">
    <location>
        <begin position="82"/>
        <end position="102"/>
    </location>
</feature>
<evidence type="ECO:0000313" key="8">
    <source>
        <dbReference type="EMBL" id="NEZ56796.1"/>
    </source>
</evidence>
<dbReference type="AlphaFoldDB" id="A0A6M0RKS4"/>
<dbReference type="Pfam" id="PF05140">
    <property type="entry name" value="ResB"/>
    <property type="match status" value="1"/>
</dbReference>
<evidence type="ECO:0000259" key="7">
    <source>
        <dbReference type="Pfam" id="PF05140"/>
    </source>
</evidence>
<dbReference type="PANTHER" id="PTHR31566">
    <property type="entry name" value="CYTOCHROME C BIOGENESIS PROTEIN CCS1, CHLOROPLASTIC"/>
    <property type="match status" value="1"/>
</dbReference>
<dbReference type="EMBL" id="QXHD01000004">
    <property type="protein sequence ID" value="NEZ56796.1"/>
    <property type="molecule type" value="Genomic_DNA"/>
</dbReference>
<keyword evidence="4 6" id="KW-1133">Transmembrane helix</keyword>
<reference evidence="8 9" key="1">
    <citation type="journal article" date="2020" name="Microb. Ecol.">
        <title>Ecogenomics of the Marine Benthic Filamentous Cyanobacterium Adonisia.</title>
        <authorList>
            <person name="Walter J.M."/>
            <person name="Coutinho F.H."/>
            <person name="Leomil L."/>
            <person name="Hargreaves P.I."/>
            <person name="Campeao M.E."/>
            <person name="Vieira V.V."/>
            <person name="Silva B.S."/>
            <person name="Fistarol G.O."/>
            <person name="Salomon P.S."/>
            <person name="Sawabe T."/>
            <person name="Mino S."/>
            <person name="Hosokawa M."/>
            <person name="Miyashita H."/>
            <person name="Maruyama F."/>
            <person name="van Verk M.C."/>
            <person name="Dutilh B.E."/>
            <person name="Thompson C.C."/>
            <person name="Thompson F.L."/>
        </authorList>
    </citation>
    <scope>NUCLEOTIDE SEQUENCE [LARGE SCALE GENOMIC DNA]</scope>
    <source>
        <strain evidence="8 9">CCMR0081</strain>
    </source>
</reference>
<organism evidence="8 9">
    <name type="scientific">Adonisia turfae CCMR0081</name>
    <dbReference type="NCBI Taxonomy" id="2292702"/>
    <lineage>
        <taxon>Bacteria</taxon>
        <taxon>Bacillati</taxon>
        <taxon>Cyanobacteriota</taxon>
        <taxon>Adonisia</taxon>
        <taxon>Adonisia turfae</taxon>
    </lineage>
</organism>
<evidence type="ECO:0000313" key="9">
    <source>
        <dbReference type="Proteomes" id="UP000481033"/>
    </source>
</evidence>
<feature type="transmembrane region" description="Helical" evidence="6">
    <location>
        <begin position="51"/>
        <end position="70"/>
    </location>
</feature>
<name>A0A6M0RKS4_9CYAN</name>
<evidence type="ECO:0000256" key="5">
    <source>
        <dbReference type="ARBA" id="ARBA00023136"/>
    </source>
</evidence>